<dbReference type="PROSITE" id="PS50088">
    <property type="entry name" value="ANK_REPEAT"/>
    <property type="match status" value="4"/>
</dbReference>
<dbReference type="Gene3D" id="1.25.40.20">
    <property type="entry name" value="Ankyrin repeat-containing domain"/>
    <property type="match status" value="3"/>
</dbReference>
<dbReference type="AlphaFoldDB" id="F0SF75"/>
<dbReference type="RefSeq" id="WP_013626973.1">
    <property type="nucleotide sequence ID" value="NC_015174.1"/>
</dbReference>
<dbReference type="Pfam" id="PF00023">
    <property type="entry name" value="Ank"/>
    <property type="match status" value="1"/>
</dbReference>
<reference evidence="6" key="1">
    <citation type="submission" date="2011-02" db="EMBL/GenBank/DDBJ databases">
        <title>The complete genome of Planctomyces brasiliensis DSM 5305.</title>
        <authorList>
            <person name="Lucas S."/>
            <person name="Copeland A."/>
            <person name="Lapidus A."/>
            <person name="Bruce D."/>
            <person name="Goodwin L."/>
            <person name="Pitluck S."/>
            <person name="Kyrpides N."/>
            <person name="Mavromatis K."/>
            <person name="Pagani I."/>
            <person name="Ivanova N."/>
            <person name="Ovchinnikova G."/>
            <person name="Lu M."/>
            <person name="Detter J.C."/>
            <person name="Han C."/>
            <person name="Land M."/>
            <person name="Hauser L."/>
            <person name="Markowitz V."/>
            <person name="Cheng J.-F."/>
            <person name="Hugenholtz P."/>
            <person name="Woyke T."/>
            <person name="Wu D."/>
            <person name="Tindall B."/>
            <person name="Pomrenke H.G."/>
            <person name="Brambilla E."/>
            <person name="Klenk H.-P."/>
            <person name="Eisen J.A."/>
        </authorList>
    </citation>
    <scope>NUCLEOTIDE SEQUENCE [LARGE SCALE GENOMIC DNA]</scope>
    <source>
        <strain evidence="6">ATCC 49424 / DSM 5305 / JCM 21570 / NBRC 103401 / IFAM 1448</strain>
    </source>
</reference>
<dbReference type="Pfam" id="PF13637">
    <property type="entry name" value="Ank_4"/>
    <property type="match status" value="1"/>
</dbReference>
<dbReference type="PROSITE" id="PS50297">
    <property type="entry name" value="ANK_REP_REGION"/>
    <property type="match status" value="3"/>
</dbReference>
<feature type="repeat" description="ANK" evidence="3">
    <location>
        <begin position="339"/>
        <end position="371"/>
    </location>
</feature>
<feature type="repeat" description="ANK" evidence="3">
    <location>
        <begin position="467"/>
        <end position="499"/>
    </location>
</feature>
<dbReference type="HOGENOM" id="CLU_370001_0_0_0"/>
<dbReference type="PANTHER" id="PTHR24198:SF165">
    <property type="entry name" value="ANKYRIN REPEAT-CONTAINING PROTEIN-RELATED"/>
    <property type="match status" value="1"/>
</dbReference>
<proteinExistence type="predicted"/>
<dbReference type="InterPro" id="IPR036770">
    <property type="entry name" value="Ankyrin_rpt-contain_sf"/>
</dbReference>
<protein>
    <recommendedName>
        <fullName evidence="4">DUF4253 domain-containing protein</fullName>
    </recommendedName>
</protein>
<feature type="repeat" description="ANK" evidence="3">
    <location>
        <begin position="401"/>
        <end position="433"/>
    </location>
</feature>
<dbReference type="Proteomes" id="UP000006860">
    <property type="component" value="Chromosome"/>
</dbReference>
<dbReference type="Pfam" id="PF12796">
    <property type="entry name" value="Ank_2"/>
    <property type="match status" value="1"/>
</dbReference>
<evidence type="ECO:0000259" key="4">
    <source>
        <dbReference type="Pfam" id="PF14062"/>
    </source>
</evidence>
<feature type="domain" description="DUF4253" evidence="4">
    <location>
        <begin position="649"/>
        <end position="752"/>
    </location>
</feature>
<dbReference type="eggNOG" id="COG0666">
    <property type="taxonomic scope" value="Bacteria"/>
</dbReference>
<accession>F0SF75</accession>
<evidence type="ECO:0000256" key="2">
    <source>
        <dbReference type="ARBA" id="ARBA00023043"/>
    </source>
</evidence>
<evidence type="ECO:0000313" key="6">
    <source>
        <dbReference type="Proteomes" id="UP000006860"/>
    </source>
</evidence>
<evidence type="ECO:0000256" key="3">
    <source>
        <dbReference type="PROSITE-ProRule" id="PRU00023"/>
    </source>
</evidence>
<dbReference type="SMART" id="SM00248">
    <property type="entry name" value="ANK"/>
    <property type="match status" value="8"/>
</dbReference>
<organism evidence="5 6">
    <name type="scientific">Rubinisphaera brasiliensis (strain ATCC 49424 / DSM 5305 / JCM 21570 / IAM 15109 / NBRC 103401 / IFAM 1448)</name>
    <name type="common">Planctomyces brasiliensis</name>
    <dbReference type="NCBI Taxonomy" id="756272"/>
    <lineage>
        <taxon>Bacteria</taxon>
        <taxon>Pseudomonadati</taxon>
        <taxon>Planctomycetota</taxon>
        <taxon>Planctomycetia</taxon>
        <taxon>Planctomycetales</taxon>
        <taxon>Planctomycetaceae</taxon>
        <taxon>Rubinisphaera</taxon>
    </lineage>
</organism>
<keyword evidence="6" id="KW-1185">Reference proteome</keyword>
<gene>
    <name evidence="5" type="ordered locus">Plabr_0603</name>
</gene>
<dbReference type="KEGG" id="pbs:Plabr_0603"/>
<name>F0SF75_RUBBR</name>
<keyword evidence="2 3" id="KW-0040">ANK repeat</keyword>
<evidence type="ECO:0000256" key="1">
    <source>
        <dbReference type="ARBA" id="ARBA00022737"/>
    </source>
</evidence>
<dbReference type="EMBL" id="CP002546">
    <property type="protein sequence ID" value="ADY58230.1"/>
    <property type="molecule type" value="Genomic_DNA"/>
</dbReference>
<sequence length="752" mass="83404">MADQEYEQLNVAVSEGDMQRVRQFLKEGLNPNGPDDAPHYARPLNGALVAKQFEIAETLFEAGALPRYAADMLGTYLEDPDAYEVWIERIIADPDPRFSKDYQSAFTEAVGKGQRELAEKLWSVCPSPAEFESRRTPLCEAIRNANEPMALWMLELGFDHTTCGQYETAPAILAVLADCPETLSRLFELGESAERRVNGHQTVLLPGLPLYTKLRHIREYPKNDKFEIFHDGNLLHAAAVAGSARCAQMLLEAGLDPEEPDSEGRTPAMLAAIGGQATRDVLNLLPEPDLSSGPALNDLMLRSILGGDADGVQQAIDRGANLSATIKPARILEETPFLGEATPLIFAAARGEIEILKRLIQAGADLEQDDWPAGEKRDPSVLQFQIENAGFETMLSMPMKAGRTPLGWAALAGEAEAMRTLIQAGANVEAVDVLGFGLLHLAAMSDKPAALEVALETRVDLHAEAMEGMTPLHAAAATNGGKVIDMLIEAGASTTQYSKIGETPYVTAKEWGKPRAYRRLEPHTPKEFQKKKRKSKAVPEWEWGRDEFQALLKRVNQSHGKEARSLTTKKFRSQLAKAAHEEQYRETAEQVRKKLKGNELNSWEDSPHLIWFESAKPTDARLLKVQQEFLTQNVFVVRQLSTAGESWRVFVVPTGNVFEMLGAFGINGVNMGLDPGPTIAWLMNLHERHPFQVVAIMHDGIEFRFDQPIADPDQLAQELMTACPPPMDEGKELLRLRKVLKSKKPQVFLWWD</sequence>
<dbReference type="InterPro" id="IPR025349">
    <property type="entry name" value="DUF4253"/>
</dbReference>
<dbReference type="SUPFAM" id="SSF48403">
    <property type="entry name" value="Ankyrin repeat"/>
    <property type="match status" value="2"/>
</dbReference>
<dbReference type="STRING" id="756272.Plabr_0603"/>
<dbReference type="Pfam" id="PF14062">
    <property type="entry name" value="DUF4253"/>
    <property type="match status" value="1"/>
</dbReference>
<feature type="repeat" description="ANK" evidence="3">
    <location>
        <begin position="230"/>
        <end position="262"/>
    </location>
</feature>
<evidence type="ECO:0000313" key="5">
    <source>
        <dbReference type="EMBL" id="ADY58230.1"/>
    </source>
</evidence>
<dbReference type="InterPro" id="IPR002110">
    <property type="entry name" value="Ankyrin_rpt"/>
</dbReference>
<dbReference type="PANTHER" id="PTHR24198">
    <property type="entry name" value="ANKYRIN REPEAT AND PROTEIN KINASE DOMAIN-CONTAINING PROTEIN"/>
    <property type="match status" value="1"/>
</dbReference>
<keyword evidence="1" id="KW-0677">Repeat</keyword>